<protein>
    <submittedName>
        <fullName evidence="1">Uncharacterized protein</fullName>
    </submittedName>
</protein>
<evidence type="ECO:0000313" key="1">
    <source>
        <dbReference type="EMBL" id="SHM53328.1"/>
    </source>
</evidence>
<sequence length="62" mass="7014">MRSIEKGSVPDASRYNFTILKLAFEFCKITRSDDGGDYHLNFFFAKFGIASYSSFINASFLA</sequence>
<gene>
    <name evidence="1" type="ORF">SAMN05216269_1051</name>
</gene>
<dbReference type="Proteomes" id="UP000184092">
    <property type="component" value="Unassembled WGS sequence"/>
</dbReference>
<dbReference type="AlphaFoldDB" id="A0A1M7JK06"/>
<organism evidence="1 2">
    <name type="scientific">Flavobacterium xinjiangense</name>
    <dbReference type="NCBI Taxonomy" id="178356"/>
    <lineage>
        <taxon>Bacteria</taxon>
        <taxon>Pseudomonadati</taxon>
        <taxon>Bacteroidota</taxon>
        <taxon>Flavobacteriia</taxon>
        <taxon>Flavobacteriales</taxon>
        <taxon>Flavobacteriaceae</taxon>
        <taxon>Flavobacterium</taxon>
    </lineage>
</organism>
<proteinExistence type="predicted"/>
<keyword evidence="2" id="KW-1185">Reference proteome</keyword>
<reference evidence="2" key="1">
    <citation type="submission" date="2016-11" db="EMBL/GenBank/DDBJ databases">
        <authorList>
            <person name="Varghese N."/>
            <person name="Submissions S."/>
        </authorList>
    </citation>
    <scope>NUCLEOTIDE SEQUENCE [LARGE SCALE GENOMIC DNA]</scope>
    <source>
        <strain evidence="2">CGMCC 1.2749</strain>
    </source>
</reference>
<name>A0A1M7JK06_9FLAO</name>
<accession>A0A1M7JK06</accession>
<dbReference type="EMBL" id="FRCL01000005">
    <property type="protein sequence ID" value="SHM53328.1"/>
    <property type="molecule type" value="Genomic_DNA"/>
</dbReference>
<evidence type="ECO:0000313" key="2">
    <source>
        <dbReference type="Proteomes" id="UP000184092"/>
    </source>
</evidence>